<dbReference type="Proteomes" id="UP000264313">
    <property type="component" value="Unassembled WGS sequence"/>
</dbReference>
<dbReference type="InterPro" id="IPR008471">
    <property type="entry name" value="MnmC-like_methylTransf"/>
</dbReference>
<evidence type="ECO:0000259" key="1">
    <source>
        <dbReference type="Pfam" id="PF05430"/>
    </source>
</evidence>
<dbReference type="STRING" id="1132855.GCA_000384255_01923"/>
<dbReference type="PANTHER" id="PTHR39963:SF1">
    <property type="entry name" value="MNMC-LIKE METHYLTRANSFERASE DOMAIN-CONTAINING PROTEIN"/>
    <property type="match status" value="1"/>
</dbReference>
<proteinExistence type="predicted"/>
<comment type="caution">
    <text evidence="2">The sequence shown here is derived from an EMBL/GenBank/DDBJ whole genome shotgun (WGS) entry which is preliminary data.</text>
</comment>
<dbReference type="Pfam" id="PF05430">
    <property type="entry name" value="Methyltransf_30"/>
    <property type="match status" value="1"/>
</dbReference>
<reference evidence="2 3" key="1">
    <citation type="journal article" date="2018" name="Nat. Biotechnol.">
        <title>A standardized bacterial taxonomy based on genome phylogeny substantially revises the tree of life.</title>
        <authorList>
            <person name="Parks D.H."/>
            <person name="Chuvochina M."/>
            <person name="Waite D.W."/>
            <person name="Rinke C."/>
            <person name="Skarshewski A."/>
            <person name="Chaumeil P.A."/>
            <person name="Hugenholtz P."/>
        </authorList>
    </citation>
    <scope>NUCLEOTIDE SEQUENCE [LARGE SCALE GENOMIC DNA]</scope>
    <source>
        <strain evidence="2">UBA9958</strain>
    </source>
</reference>
<dbReference type="PANTHER" id="PTHR39963">
    <property type="entry name" value="SLL0983 PROTEIN"/>
    <property type="match status" value="1"/>
</dbReference>
<dbReference type="InterPro" id="IPR029063">
    <property type="entry name" value="SAM-dependent_MTases_sf"/>
</dbReference>
<gene>
    <name evidence="2" type="ORF">DCW48_05210</name>
</gene>
<protein>
    <recommendedName>
        <fullName evidence="1">MnmC-like methyltransferase domain-containing protein</fullName>
    </recommendedName>
</protein>
<accession>A0A351RAD1</accession>
<feature type="domain" description="MnmC-like methyltransferase" evidence="1">
    <location>
        <begin position="122"/>
        <end position="241"/>
    </location>
</feature>
<name>A0A351RAD1_9PROT</name>
<dbReference type="EMBL" id="DNAA01000126">
    <property type="protein sequence ID" value="HBA09002.1"/>
    <property type="molecule type" value="Genomic_DNA"/>
</dbReference>
<dbReference type="NCBIfam" id="NF033855">
    <property type="entry name" value="tRNA_MNMC2"/>
    <property type="match status" value="1"/>
</dbReference>
<dbReference type="InterPro" id="IPR047785">
    <property type="entry name" value="tRNA_MNMC2"/>
</dbReference>
<organism evidence="2 3">
    <name type="scientific">Methylotenera mobilis</name>
    <dbReference type="NCBI Taxonomy" id="359408"/>
    <lineage>
        <taxon>Bacteria</taxon>
        <taxon>Pseudomonadati</taxon>
        <taxon>Pseudomonadota</taxon>
        <taxon>Betaproteobacteria</taxon>
        <taxon>Nitrosomonadales</taxon>
        <taxon>Methylophilaceae</taxon>
        <taxon>Methylotenera</taxon>
    </lineage>
</organism>
<evidence type="ECO:0000313" key="2">
    <source>
        <dbReference type="EMBL" id="HBA09002.1"/>
    </source>
</evidence>
<dbReference type="GO" id="GO:0016645">
    <property type="term" value="F:oxidoreductase activity, acting on the CH-NH group of donors"/>
    <property type="evidence" value="ECO:0007669"/>
    <property type="project" value="InterPro"/>
</dbReference>
<sequence length="248" mass="27674">MSDNITPHSGNEDRVIPAELTWVDGLPYSSKFQDVYFSSDNGLLETEYVFLQGNDLPIRWQQADIKNFTIIETGFGTGLNFLCAAKLWLATAPEHAVLHFVSVEKYPLSLSDISTALALWPELSELSTPLIHQYESLMNTTSISLYNHRIQLSVYIGDATEQLARTTHVADAWFLDGFSPAKNPEMWHSGLFSEMAKHAKRSTTFATFTSAGDVRRGLIKAGFKVNKRTGFGKKREMLCGELIGKPHG</sequence>
<dbReference type="AlphaFoldDB" id="A0A351RAD1"/>
<dbReference type="GO" id="GO:0004808">
    <property type="term" value="F:tRNA (5-methylaminomethyl-2-thiouridylate)(34)-methyltransferase activity"/>
    <property type="evidence" value="ECO:0007669"/>
    <property type="project" value="InterPro"/>
</dbReference>
<dbReference type="Gene3D" id="3.40.50.150">
    <property type="entry name" value="Vaccinia Virus protein VP39"/>
    <property type="match status" value="1"/>
</dbReference>
<evidence type="ECO:0000313" key="3">
    <source>
        <dbReference type="Proteomes" id="UP000264313"/>
    </source>
</evidence>